<dbReference type="PANTHER" id="PTHR10073:SF12">
    <property type="entry name" value="DNA MISMATCH REPAIR PROTEIN MLH1"/>
    <property type="match status" value="1"/>
</dbReference>
<dbReference type="GO" id="GO:0032300">
    <property type="term" value="C:mismatch repair complex"/>
    <property type="evidence" value="ECO:0007669"/>
    <property type="project" value="InterPro"/>
</dbReference>
<accession>A0AAX4JA60</accession>
<evidence type="ECO:0000313" key="3">
    <source>
        <dbReference type="Proteomes" id="UP001334084"/>
    </source>
</evidence>
<dbReference type="GO" id="GO:0005524">
    <property type="term" value="F:ATP binding"/>
    <property type="evidence" value="ECO:0007669"/>
    <property type="project" value="InterPro"/>
</dbReference>
<dbReference type="EMBL" id="CP142728">
    <property type="protein sequence ID" value="WUR02884.1"/>
    <property type="molecule type" value="Genomic_DNA"/>
</dbReference>
<dbReference type="InterPro" id="IPR038973">
    <property type="entry name" value="MutL/Mlh/Pms-like"/>
</dbReference>
<name>A0AAX4JA60_9MICR</name>
<dbReference type="KEGG" id="vnx:VNE69_03105"/>
<feature type="domain" description="MutL C-terminal dimerisation" evidence="1">
    <location>
        <begin position="136"/>
        <end position="174"/>
    </location>
</feature>
<dbReference type="SUPFAM" id="SSF118116">
    <property type="entry name" value="DNA mismatch repair protein MutL"/>
    <property type="match status" value="1"/>
</dbReference>
<protein>
    <submittedName>
        <fullName evidence="2">DNA mismatch repair protein mutl (MUTL)</fullName>
    </submittedName>
</protein>
<gene>
    <name evidence="2" type="ORF">VNE69_03105</name>
</gene>
<dbReference type="InterPro" id="IPR014790">
    <property type="entry name" value="MutL_C"/>
</dbReference>
<dbReference type="AlphaFoldDB" id="A0AAX4JA60"/>
<evidence type="ECO:0000313" key="2">
    <source>
        <dbReference type="EMBL" id="WUR02884.1"/>
    </source>
</evidence>
<dbReference type="GeneID" id="90540701"/>
<dbReference type="PANTHER" id="PTHR10073">
    <property type="entry name" value="DNA MISMATCH REPAIR PROTEIN MLH, PMS, MUTL"/>
    <property type="match status" value="1"/>
</dbReference>
<dbReference type="Gene3D" id="3.30.1540.20">
    <property type="entry name" value="MutL, C-terminal domain, dimerisation subdomain"/>
    <property type="match status" value="1"/>
</dbReference>
<evidence type="ECO:0000259" key="1">
    <source>
        <dbReference type="Pfam" id="PF08676"/>
    </source>
</evidence>
<dbReference type="InterPro" id="IPR042120">
    <property type="entry name" value="MutL_C_dimsub"/>
</dbReference>
<proteinExistence type="predicted"/>
<dbReference type="GO" id="GO:0140664">
    <property type="term" value="F:ATP-dependent DNA damage sensor activity"/>
    <property type="evidence" value="ECO:0007669"/>
    <property type="project" value="InterPro"/>
</dbReference>
<organism evidence="2 3">
    <name type="scientific">Vairimorpha necatrix</name>
    <dbReference type="NCBI Taxonomy" id="6039"/>
    <lineage>
        <taxon>Eukaryota</taxon>
        <taxon>Fungi</taxon>
        <taxon>Fungi incertae sedis</taxon>
        <taxon>Microsporidia</taxon>
        <taxon>Nosematidae</taxon>
        <taxon>Vairimorpha</taxon>
    </lineage>
</organism>
<dbReference type="GO" id="GO:0006298">
    <property type="term" value="P:mismatch repair"/>
    <property type="evidence" value="ECO:0007669"/>
    <property type="project" value="InterPro"/>
</dbReference>
<sequence>MEYFDGLLAIFNFPTNIKIENDFLYCHSPISVSKYEEILSHLRISFIIFQSDIEIYEILMSHKKYIKYDIKDHRHTITDTNINMKYGVTIKGLLKRLFSIHISNNYSSNLLLYSTCKYLRKRIFKEIDLSNIKLVGKFNNEFIILNINNEIYFIDQHGLHERILYERFTGNEKTRKSRACRKAVKFGDVLDEIFIEYLLNEMKKCAHPFICAHGRPIISKIDL</sequence>
<dbReference type="Pfam" id="PF08676">
    <property type="entry name" value="MutL_C"/>
    <property type="match status" value="1"/>
</dbReference>
<dbReference type="GO" id="GO:0016887">
    <property type="term" value="F:ATP hydrolysis activity"/>
    <property type="evidence" value="ECO:0007669"/>
    <property type="project" value="InterPro"/>
</dbReference>
<dbReference type="Proteomes" id="UP001334084">
    <property type="component" value="Chromosome 3"/>
</dbReference>
<dbReference type="InterPro" id="IPR037198">
    <property type="entry name" value="MutL_C_sf"/>
</dbReference>
<reference evidence="2" key="1">
    <citation type="journal article" date="2024" name="BMC Genomics">
        <title>Functional annotation of a divergent genome using sequence and structure-based similarity.</title>
        <authorList>
            <person name="Svedberg D."/>
            <person name="Winiger R.R."/>
            <person name="Berg A."/>
            <person name="Sharma H."/>
            <person name="Tellgren-Roth C."/>
            <person name="Debrunner-Vossbrinck B.A."/>
            <person name="Vossbrinck C.R."/>
            <person name="Barandun J."/>
        </authorList>
    </citation>
    <scope>NUCLEOTIDE SEQUENCE</scope>
    <source>
        <strain evidence="2">Illinois isolate</strain>
    </source>
</reference>
<dbReference type="RefSeq" id="XP_065329029.1">
    <property type="nucleotide sequence ID" value="XM_065472957.1"/>
</dbReference>
<keyword evidence="3" id="KW-1185">Reference proteome</keyword>